<dbReference type="Gene3D" id="3.90.470.20">
    <property type="entry name" value="4'-phosphopantetheinyl transferase domain"/>
    <property type="match status" value="2"/>
</dbReference>
<dbReference type="EMBL" id="CP001472">
    <property type="protein sequence ID" value="ACO32590.1"/>
    <property type="molecule type" value="Genomic_DNA"/>
</dbReference>
<evidence type="ECO:0000259" key="3">
    <source>
        <dbReference type="Pfam" id="PF01648"/>
    </source>
</evidence>
<dbReference type="InterPro" id="IPR037143">
    <property type="entry name" value="4-PPantetheinyl_Trfase_dom_sf"/>
</dbReference>
<organism evidence="4 5">
    <name type="scientific">Acidobacterium capsulatum (strain ATCC 51196 / DSM 11244 / BCRC 80197 / JCM 7670 / NBRC 15755 / NCIMB 13165 / 161)</name>
    <dbReference type="NCBI Taxonomy" id="240015"/>
    <lineage>
        <taxon>Bacteria</taxon>
        <taxon>Pseudomonadati</taxon>
        <taxon>Acidobacteriota</taxon>
        <taxon>Terriglobia</taxon>
        <taxon>Terriglobales</taxon>
        <taxon>Acidobacteriaceae</taxon>
        <taxon>Acidobacterium</taxon>
    </lineage>
</organism>
<dbReference type="GO" id="GO:0000287">
    <property type="term" value="F:magnesium ion binding"/>
    <property type="evidence" value="ECO:0007669"/>
    <property type="project" value="InterPro"/>
</dbReference>
<keyword evidence="2 4" id="KW-0808">Transferase</keyword>
<dbReference type="PANTHER" id="PTHR12215:SF10">
    <property type="entry name" value="L-AMINOADIPATE-SEMIALDEHYDE DEHYDROGENASE-PHOSPHOPANTETHEINYL TRANSFERASE"/>
    <property type="match status" value="1"/>
</dbReference>
<dbReference type="GO" id="GO:0008897">
    <property type="term" value="F:holo-[acyl-carrier-protein] synthase activity"/>
    <property type="evidence" value="ECO:0007669"/>
    <property type="project" value="InterPro"/>
</dbReference>
<evidence type="ECO:0000313" key="5">
    <source>
        <dbReference type="Proteomes" id="UP000002207"/>
    </source>
</evidence>
<keyword evidence="5" id="KW-1185">Reference proteome</keyword>
<dbReference type="GO" id="GO:0005829">
    <property type="term" value="C:cytosol"/>
    <property type="evidence" value="ECO:0007669"/>
    <property type="project" value="TreeGrafter"/>
</dbReference>
<dbReference type="AlphaFoldDB" id="C1F4P5"/>
<dbReference type="STRING" id="240015.ACP_1165"/>
<dbReference type="SUPFAM" id="SSF56214">
    <property type="entry name" value="4'-phosphopantetheinyl transferase"/>
    <property type="match status" value="2"/>
</dbReference>
<evidence type="ECO:0000313" key="4">
    <source>
        <dbReference type="EMBL" id="ACO32590.1"/>
    </source>
</evidence>
<accession>C1F4P5</accession>
<sequence>MSPQSQTESIAARSPVIDVPFWCRQTADGPDIPSERLTLSPEESARASRFLRAEDRRDYSIAHSLLRDALSQYRPTYLPAAWQFEINPFGKPSIHKSQRSGGTMEFSLSHTRGFVACAIAPVRIGIDVERLDREIEVLDIVTQHFSASEAAALHRLPSIEHRDRFFQLWTLKEAFFKALGCGISDRLDTAIFDLENPGAIKFQAPHGICTSDWQFALFLPTPTIRMAIAIESAQTVRWNDASVKATWPVSPGLQAEF</sequence>
<evidence type="ECO:0000256" key="2">
    <source>
        <dbReference type="ARBA" id="ARBA00022679"/>
    </source>
</evidence>
<dbReference type="InterPro" id="IPR050559">
    <property type="entry name" value="P-Pant_transferase_sf"/>
</dbReference>
<dbReference type="RefSeq" id="WP_015896317.1">
    <property type="nucleotide sequence ID" value="NC_012483.1"/>
</dbReference>
<protein>
    <submittedName>
        <fullName evidence="4">4'-phosphopantetheinyl transferase MtaA</fullName>
    </submittedName>
</protein>
<gene>
    <name evidence="4" type="primary">mtaA</name>
    <name evidence="4" type="ordered locus">ACP_1165</name>
</gene>
<proteinExistence type="inferred from homology"/>
<feature type="domain" description="4'-phosphopantetheinyl transferase" evidence="3">
    <location>
        <begin position="123"/>
        <end position="202"/>
    </location>
</feature>
<dbReference type="HOGENOM" id="CLU_057011_4_0_0"/>
<reference evidence="4 5" key="1">
    <citation type="journal article" date="2009" name="Appl. Environ. Microbiol.">
        <title>Three genomes from the phylum Acidobacteria provide insight into the lifestyles of these microorganisms in soils.</title>
        <authorList>
            <person name="Ward N.L."/>
            <person name="Challacombe J.F."/>
            <person name="Janssen P.H."/>
            <person name="Henrissat B."/>
            <person name="Coutinho P.M."/>
            <person name="Wu M."/>
            <person name="Xie G."/>
            <person name="Haft D.H."/>
            <person name="Sait M."/>
            <person name="Badger J."/>
            <person name="Barabote R.D."/>
            <person name="Bradley B."/>
            <person name="Brettin T.S."/>
            <person name="Brinkac L.M."/>
            <person name="Bruce D."/>
            <person name="Creasy T."/>
            <person name="Daugherty S.C."/>
            <person name="Davidsen T.M."/>
            <person name="DeBoy R.T."/>
            <person name="Detter J.C."/>
            <person name="Dodson R.J."/>
            <person name="Durkin A.S."/>
            <person name="Ganapathy A."/>
            <person name="Gwinn-Giglio M."/>
            <person name="Han C.S."/>
            <person name="Khouri H."/>
            <person name="Kiss H."/>
            <person name="Kothari S.P."/>
            <person name="Madupu R."/>
            <person name="Nelson K.E."/>
            <person name="Nelson W.C."/>
            <person name="Paulsen I."/>
            <person name="Penn K."/>
            <person name="Ren Q."/>
            <person name="Rosovitz M.J."/>
            <person name="Selengut J.D."/>
            <person name="Shrivastava S."/>
            <person name="Sullivan S.A."/>
            <person name="Tapia R."/>
            <person name="Thompson L.S."/>
            <person name="Watkins K.L."/>
            <person name="Yang Q."/>
            <person name="Yu C."/>
            <person name="Zafar N."/>
            <person name="Zhou L."/>
            <person name="Kuske C.R."/>
        </authorList>
    </citation>
    <scope>NUCLEOTIDE SEQUENCE [LARGE SCALE GENOMIC DNA]</scope>
    <source>
        <strain evidence="5">ATCC 51196 / DSM 11244 / BCRC 80197 / JCM 7670 / NBRC 15755 / NCIMB 13165 / 161</strain>
    </source>
</reference>
<dbReference type="KEGG" id="aca:ACP_1165"/>
<name>C1F4P5_ACIC5</name>
<comment type="similarity">
    <text evidence="1">Belongs to the P-Pant transferase superfamily. Gsp/Sfp/HetI/AcpT family.</text>
</comment>
<dbReference type="Proteomes" id="UP000002207">
    <property type="component" value="Chromosome"/>
</dbReference>
<dbReference type="GO" id="GO:0019878">
    <property type="term" value="P:lysine biosynthetic process via aminoadipic acid"/>
    <property type="evidence" value="ECO:0007669"/>
    <property type="project" value="TreeGrafter"/>
</dbReference>
<dbReference type="PANTHER" id="PTHR12215">
    <property type="entry name" value="PHOSPHOPANTETHEINE TRANSFERASE"/>
    <property type="match status" value="1"/>
</dbReference>
<evidence type="ECO:0000256" key="1">
    <source>
        <dbReference type="ARBA" id="ARBA00010990"/>
    </source>
</evidence>
<dbReference type="Pfam" id="PF01648">
    <property type="entry name" value="ACPS"/>
    <property type="match status" value="1"/>
</dbReference>
<dbReference type="InParanoid" id="C1F4P5"/>
<dbReference type="InterPro" id="IPR008278">
    <property type="entry name" value="4-PPantetheinyl_Trfase_dom"/>
</dbReference>
<dbReference type="eggNOG" id="COG2091">
    <property type="taxonomic scope" value="Bacteria"/>
</dbReference>